<feature type="region of interest" description="Disordered" evidence="1">
    <location>
        <begin position="42"/>
        <end position="75"/>
    </location>
</feature>
<dbReference type="EMBL" id="JAAIUW010000010">
    <property type="protein sequence ID" value="KAF7813792.1"/>
    <property type="molecule type" value="Genomic_DNA"/>
</dbReference>
<comment type="caution">
    <text evidence="2">The sequence shown here is derived from an EMBL/GenBank/DDBJ whole genome shotgun (WGS) entry which is preliminary data.</text>
</comment>
<dbReference type="AlphaFoldDB" id="A0A834T2E2"/>
<accession>A0A834T2E2</accession>
<evidence type="ECO:0000313" key="2">
    <source>
        <dbReference type="EMBL" id="KAF7813792.1"/>
    </source>
</evidence>
<reference evidence="2" key="1">
    <citation type="submission" date="2020-09" db="EMBL/GenBank/DDBJ databases">
        <title>Genome-Enabled Discovery of Anthraquinone Biosynthesis in Senna tora.</title>
        <authorList>
            <person name="Kang S.-H."/>
            <person name="Pandey R.P."/>
            <person name="Lee C.-M."/>
            <person name="Sim J.-S."/>
            <person name="Jeong J.-T."/>
            <person name="Choi B.-S."/>
            <person name="Jung M."/>
            <person name="Ginzburg D."/>
            <person name="Zhao K."/>
            <person name="Won S.Y."/>
            <person name="Oh T.-J."/>
            <person name="Yu Y."/>
            <person name="Kim N.-H."/>
            <person name="Lee O.R."/>
            <person name="Lee T.-H."/>
            <person name="Bashyal P."/>
            <person name="Kim T.-S."/>
            <person name="Lee W.-H."/>
            <person name="Kawkins C."/>
            <person name="Kim C.-K."/>
            <person name="Kim J.S."/>
            <person name="Ahn B.O."/>
            <person name="Rhee S.Y."/>
            <person name="Sohng J.K."/>
        </authorList>
    </citation>
    <scope>NUCLEOTIDE SEQUENCE</scope>
    <source>
        <tissue evidence="2">Leaf</tissue>
    </source>
</reference>
<sequence length="147" mass="16189">MGDQVVQQKQIVEGGRKVSVRSVHHHENNNEDHQKYLATLASSFPTPLPGRNRSFGSYNGIELPKNSKRRGKGAKDEVLRFRISTWNVVAGKRSRMVITTANATILVDTLRLLQKQTTGAAVNPVGGKAEADPGEEEDGDRSRRRSG</sequence>
<name>A0A834T2E2_9FABA</name>
<organism evidence="2 3">
    <name type="scientific">Senna tora</name>
    <dbReference type="NCBI Taxonomy" id="362788"/>
    <lineage>
        <taxon>Eukaryota</taxon>
        <taxon>Viridiplantae</taxon>
        <taxon>Streptophyta</taxon>
        <taxon>Embryophyta</taxon>
        <taxon>Tracheophyta</taxon>
        <taxon>Spermatophyta</taxon>
        <taxon>Magnoliopsida</taxon>
        <taxon>eudicotyledons</taxon>
        <taxon>Gunneridae</taxon>
        <taxon>Pentapetalae</taxon>
        <taxon>rosids</taxon>
        <taxon>fabids</taxon>
        <taxon>Fabales</taxon>
        <taxon>Fabaceae</taxon>
        <taxon>Caesalpinioideae</taxon>
        <taxon>Cassia clade</taxon>
        <taxon>Senna</taxon>
    </lineage>
</organism>
<proteinExistence type="predicted"/>
<evidence type="ECO:0000313" key="3">
    <source>
        <dbReference type="Proteomes" id="UP000634136"/>
    </source>
</evidence>
<evidence type="ECO:0000256" key="1">
    <source>
        <dbReference type="SAM" id="MobiDB-lite"/>
    </source>
</evidence>
<gene>
    <name evidence="2" type="ORF">G2W53_034768</name>
</gene>
<keyword evidence="3" id="KW-1185">Reference proteome</keyword>
<dbReference type="Proteomes" id="UP000634136">
    <property type="component" value="Unassembled WGS sequence"/>
</dbReference>
<protein>
    <submittedName>
        <fullName evidence="2">Uncharacterized protein</fullName>
    </submittedName>
</protein>
<feature type="region of interest" description="Disordered" evidence="1">
    <location>
        <begin position="117"/>
        <end position="147"/>
    </location>
</feature>